<feature type="compositionally biased region" description="Basic and acidic residues" evidence="1">
    <location>
        <begin position="223"/>
        <end position="235"/>
    </location>
</feature>
<keyword evidence="4" id="KW-1185">Reference proteome</keyword>
<reference evidence="3 4" key="1">
    <citation type="submission" date="2018-02" db="EMBL/GenBank/DDBJ databases">
        <authorList>
            <person name="Cohen D.B."/>
            <person name="Kent A.D."/>
        </authorList>
    </citation>
    <scope>NUCLEOTIDE SEQUENCE [LARGE SCALE GENOMIC DNA]</scope>
    <source>
        <strain evidence="3">1</strain>
    </source>
</reference>
<feature type="compositionally biased region" description="Low complexity" evidence="1">
    <location>
        <begin position="165"/>
        <end position="179"/>
    </location>
</feature>
<sequence>MSEPSEQATKRSMLDNLKRIRQPVTWAVLVIICASQVLGIVRLTLLVFWEKTQVFAAFQEIGQSIMNLSLVIVLVALVCACLFIPPATSRAITLAKTSAWVVGIGTLLQLICLGLGLAASANAFGVIMEILGGLLDIALKAVAAGVLWVLVRGVKSGRLDLAPSAASASSAPEAPENAPVWRAEQATGTAWRSAREAASGARPDAGAVAELPPSEGPAIAPERQWRPRPRGDGEK</sequence>
<dbReference type="KEGG" id="mgg:MPLG2_2182"/>
<dbReference type="Proteomes" id="UP000238164">
    <property type="component" value="Chromosome 1"/>
</dbReference>
<proteinExistence type="predicted"/>
<feature type="transmembrane region" description="Helical" evidence="2">
    <location>
        <begin position="61"/>
        <end position="85"/>
    </location>
</feature>
<keyword evidence="2" id="KW-0812">Transmembrane</keyword>
<keyword evidence="2" id="KW-0472">Membrane</keyword>
<evidence type="ECO:0000313" key="4">
    <source>
        <dbReference type="Proteomes" id="UP000238164"/>
    </source>
</evidence>
<name>A0A2N9JI24_9ACTN</name>
<dbReference type="OrthoDB" id="9997412at2"/>
<dbReference type="AlphaFoldDB" id="A0A2N9JI24"/>
<dbReference type="EMBL" id="LT985188">
    <property type="protein sequence ID" value="SPD87212.1"/>
    <property type="molecule type" value="Genomic_DNA"/>
</dbReference>
<feature type="transmembrane region" description="Helical" evidence="2">
    <location>
        <begin position="26"/>
        <end position="49"/>
    </location>
</feature>
<dbReference type="RefSeq" id="WP_105185992.1">
    <property type="nucleotide sequence ID" value="NZ_BAAAGO010000034.1"/>
</dbReference>
<feature type="transmembrane region" description="Helical" evidence="2">
    <location>
        <begin position="130"/>
        <end position="151"/>
    </location>
</feature>
<organism evidence="3 4">
    <name type="scientific">Micropruina glycogenica</name>
    <dbReference type="NCBI Taxonomy" id="75385"/>
    <lineage>
        <taxon>Bacteria</taxon>
        <taxon>Bacillati</taxon>
        <taxon>Actinomycetota</taxon>
        <taxon>Actinomycetes</taxon>
        <taxon>Propionibacteriales</taxon>
        <taxon>Nocardioidaceae</taxon>
        <taxon>Micropruina</taxon>
    </lineage>
</organism>
<protein>
    <submittedName>
        <fullName evidence="3">Uncharacterized protein</fullName>
    </submittedName>
</protein>
<evidence type="ECO:0000256" key="2">
    <source>
        <dbReference type="SAM" id="Phobius"/>
    </source>
</evidence>
<accession>A0A2N9JI24</accession>
<evidence type="ECO:0000256" key="1">
    <source>
        <dbReference type="SAM" id="MobiDB-lite"/>
    </source>
</evidence>
<feature type="region of interest" description="Disordered" evidence="1">
    <location>
        <begin position="165"/>
        <end position="235"/>
    </location>
</feature>
<gene>
    <name evidence="3" type="ORF">MPLG2_2182</name>
</gene>
<keyword evidence="2" id="KW-1133">Transmembrane helix</keyword>
<feature type="transmembrane region" description="Helical" evidence="2">
    <location>
        <begin position="97"/>
        <end position="118"/>
    </location>
</feature>
<evidence type="ECO:0000313" key="3">
    <source>
        <dbReference type="EMBL" id="SPD87212.1"/>
    </source>
</evidence>